<dbReference type="PROSITE" id="PS50850">
    <property type="entry name" value="MFS"/>
    <property type="match status" value="1"/>
</dbReference>
<dbReference type="InterPro" id="IPR020846">
    <property type="entry name" value="MFS_dom"/>
</dbReference>
<keyword evidence="6 9" id="KW-1133">Transmembrane helix</keyword>
<feature type="region of interest" description="Disordered" evidence="8">
    <location>
        <begin position="700"/>
        <end position="742"/>
    </location>
</feature>
<feature type="transmembrane region" description="Helical" evidence="9">
    <location>
        <begin position="646"/>
        <end position="663"/>
    </location>
</feature>
<feature type="transmembrane region" description="Helical" evidence="9">
    <location>
        <begin position="468"/>
        <end position="487"/>
    </location>
</feature>
<dbReference type="AlphaFoldDB" id="A0AAE0HXI4"/>
<feature type="transmembrane region" description="Helical" evidence="9">
    <location>
        <begin position="304"/>
        <end position="323"/>
    </location>
</feature>
<reference evidence="11" key="2">
    <citation type="submission" date="2023-06" db="EMBL/GenBank/DDBJ databases">
        <authorList>
            <consortium name="Lawrence Berkeley National Laboratory"/>
            <person name="Haridas S."/>
            <person name="Hensen N."/>
            <person name="Bonometti L."/>
            <person name="Westerberg I."/>
            <person name="Brannstrom I.O."/>
            <person name="Guillou S."/>
            <person name="Cros-Aarteil S."/>
            <person name="Calhoun S."/>
            <person name="Kuo A."/>
            <person name="Mondo S."/>
            <person name="Pangilinan J."/>
            <person name="Riley R."/>
            <person name="Labutti K."/>
            <person name="Andreopoulos B."/>
            <person name="Lipzen A."/>
            <person name="Chen C."/>
            <person name="Yanf M."/>
            <person name="Daum C."/>
            <person name="Ng V."/>
            <person name="Clum A."/>
            <person name="Steindorff A."/>
            <person name="Ohm R."/>
            <person name="Martin F."/>
            <person name="Silar P."/>
            <person name="Natvig D."/>
            <person name="Lalanne C."/>
            <person name="Gautier V."/>
            <person name="Ament-Velasquez S.L."/>
            <person name="Kruys A."/>
            <person name="Hutchinson M.I."/>
            <person name="Powell A.J."/>
            <person name="Barry K."/>
            <person name="Miller A.N."/>
            <person name="Grigoriev I.V."/>
            <person name="Debuchy R."/>
            <person name="Gladieux P."/>
            <person name="Thoren M.H."/>
            <person name="Johannesson H."/>
        </authorList>
    </citation>
    <scope>NUCLEOTIDE SEQUENCE</scope>
    <source>
        <strain evidence="11">CBS 118394</strain>
    </source>
</reference>
<keyword evidence="4" id="KW-1003">Cell membrane</keyword>
<name>A0AAE0HXI4_9PEZI</name>
<dbReference type="GO" id="GO:0022857">
    <property type="term" value="F:transmembrane transporter activity"/>
    <property type="evidence" value="ECO:0007669"/>
    <property type="project" value="InterPro"/>
</dbReference>
<dbReference type="GO" id="GO:0005886">
    <property type="term" value="C:plasma membrane"/>
    <property type="evidence" value="ECO:0007669"/>
    <property type="project" value="UniProtKB-SubCell"/>
</dbReference>
<dbReference type="PANTHER" id="PTHR23502:SF74">
    <property type="entry name" value="MAJOR FACILITATOR SUPERFAMILY (MFS) PROFILE DOMAIN-CONTAINING PROTEIN"/>
    <property type="match status" value="1"/>
</dbReference>
<evidence type="ECO:0000256" key="6">
    <source>
        <dbReference type="ARBA" id="ARBA00022989"/>
    </source>
</evidence>
<dbReference type="InterPro" id="IPR036259">
    <property type="entry name" value="MFS_trans_sf"/>
</dbReference>
<feature type="transmembrane region" description="Helical" evidence="9">
    <location>
        <begin position="274"/>
        <end position="292"/>
    </location>
</feature>
<feature type="transmembrane region" description="Helical" evidence="9">
    <location>
        <begin position="366"/>
        <end position="389"/>
    </location>
</feature>
<dbReference type="CDD" id="cd17323">
    <property type="entry name" value="MFS_Tpo1_MDR_like"/>
    <property type="match status" value="1"/>
</dbReference>
<dbReference type="EMBL" id="JAUEDM010000006">
    <property type="protein sequence ID" value="KAK3314680.1"/>
    <property type="molecule type" value="Genomic_DNA"/>
</dbReference>
<evidence type="ECO:0000256" key="8">
    <source>
        <dbReference type="SAM" id="MobiDB-lite"/>
    </source>
</evidence>
<feature type="compositionally biased region" description="Low complexity" evidence="8">
    <location>
        <begin position="717"/>
        <end position="728"/>
    </location>
</feature>
<comment type="subcellular location">
    <subcellularLocation>
        <location evidence="2">Cell membrane</location>
    </subcellularLocation>
    <subcellularLocation>
        <location evidence="1">Membrane</location>
        <topology evidence="1">Multi-pass membrane protein</topology>
    </subcellularLocation>
</comment>
<evidence type="ECO:0000256" key="7">
    <source>
        <dbReference type="ARBA" id="ARBA00023136"/>
    </source>
</evidence>
<feature type="transmembrane region" description="Helical" evidence="9">
    <location>
        <begin position="574"/>
        <end position="601"/>
    </location>
</feature>
<feature type="transmembrane region" description="Helical" evidence="9">
    <location>
        <begin position="235"/>
        <end position="254"/>
    </location>
</feature>
<evidence type="ECO:0000256" key="3">
    <source>
        <dbReference type="ARBA" id="ARBA00008335"/>
    </source>
</evidence>
<feature type="compositionally biased region" description="Low complexity" evidence="8">
    <location>
        <begin position="28"/>
        <end position="46"/>
    </location>
</feature>
<evidence type="ECO:0000256" key="2">
    <source>
        <dbReference type="ARBA" id="ARBA00004236"/>
    </source>
</evidence>
<organism evidence="11 12">
    <name type="scientific">Apodospora peruviana</name>
    <dbReference type="NCBI Taxonomy" id="516989"/>
    <lineage>
        <taxon>Eukaryota</taxon>
        <taxon>Fungi</taxon>
        <taxon>Dikarya</taxon>
        <taxon>Ascomycota</taxon>
        <taxon>Pezizomycotina</taxon>
        <taxon>Sordariomycetes</taxon>
        <taxon>Sordariomycetidae</taxon>
        <taxon>Sordariales</taxon>
        <taxon>Lasiosphaeriaceae</taxon>
        <taxon>Apodospora</taxon>
    </lineage>
</organism>
<feature type="region of interest" description="Disordered" evidence="8">
    <location>
        <begin position="1"/>
        <end position="89"/>
    </location>
</feature>
<sequence>MSDASDVSDSAETAQPRTSYQREDSVPAEESAQQPEEAVQAVELEAGSPKGSTESIDQAAEPRQFRLVNDDEAKEDEEPVVEQKSFTSNRASVLSTDSMALSRLFHLRESIQFSVPAASPSIIEHIDSDVIPDSQAEVGGSHESIHTLAHGDEIPDELTLSHSEKEKNQNQKLEIVHANTTTNTDKAGNNIKKEDAQIHRDSFSSVELDDGEPIIVAWEENDPENPYNWSPRKKAGVLATSVMLIMNSTMGSSLPSNAIPFITAEWGVTSKSQMVLPISVYLIGYVMGPILWAPLSEQYGRKKLTVGTFIMFSLSTLACALAPTWAAFLIFRLLCGIFASAPIAIVTGIIADIYGDPRTRGRSMGIFMASTVFGPLLAPIISGFSATAIGWRWAFWIALIYAGATMIPLAIFPETFGPVLLLRRARAIRHRDPSARVIAPHEFDKRNLTELTTVVLTRPIRMIIFEPIVNTTCAYIALCYAIFYMSFEAFPIIFQGVYGLSPGQCGLTYLAIGAGSVLALPIFWTYDNFLRRAQSQNAAWTHQEEYRRLPLACIGGPMFVISLFWLGWTSRNDIHFVVPMLAGIPFGIGFMCIFQALLNYLTDAYEIFAASAHAATSCSRSLLATVLPLAASPMFATLEISGACSLLGGLSLLMCAIPFVFLWQGEKIRANSKFCLALRQRKEEMARKIDEQRKRLTAVGTVLPSRSSGPAAKEDNNNNTSSSSTSSNQHSQDPMAGKEEIV</sequence>
<dbReference type="InterPro" id="IPR011701">
    <property type="entry name" value="MFS"/>
</dbReference>
<feature type="transmembrane region" description="Helical" evidence="9">
    <location>
        <begin position="395"/>
        <end position="422"/>
    </location>
</feature>
<dbReference type="Pfam" id="PF07690">
    <property type="entry name" value="MFS_1"/>
    <property type="match status" value="1"/>
</dbReference>
<gene>
    <name evidence="11" type="ORF">B0H66DRAFT_627380</name>
</gene>
<dbReference type="Gene3D" id="1.20.1250.20">
    <property type="entry name" value="MFS general substrate transporter like domains"/>
    <property type="match status" value="1"/>
</dbReference>
<evidence type="ECO:0000256" key="9">
    <source>
        <dbReference type="SAM" id="Phobius"/>
    </source>
</evidence>
<keyword evidence="12" id="KW-1185">Reference proteome</keyword>
<keyword evidence="7 9" id="KW-0472">Membrane</keyword>
<dbReference type="PANTHER" id="PTHR23502">
    <property type="entry name" value="MAJOR FACILITATOR SUPERFAMILY"/>
    <property type="match status" value="1"/>
</dbReference>
<feature type="compositionally biased region" description="Acidic residues" evidence="8">
    <location>
        <begin position="70"/>
        <end position="80"/>
    </location>
</feature>
<dbReference type="FunFam" id="1.20.1250.20:FF:000082">
    <property type="entry name" value="MFS multidrug transporter, putative"/>
    <property type="match status" value="1"/>
</dbReference>
<accession>A0AAE0HXI4</accession>
<evidence type="ECO:0000313" key="12">
    <source>
        <dbReference type="Proteomes" id="UP001283341"/>
    </source>
</evidence>
<evidence type="ECO:0000256" key="4">
    <source>
        <dbReference type="ARBA" id="ARBA00022475"/>
    </source>
</evidence>
<dbReference type="SUPFAM" id="SSF103473">
    <property type="entry name" value="MFS general substrate transporter"/>
    <property type="match status" value="1"/>
</dbReference>
<evidence type="ECO:0000256" key="5">
    <source>
        <dbReference type="ARBA" id="ARBA00022692"/>
    </source>
</evidence>
<reference evidence="11" key="1">
    <citation type="journal article" date="2023" name="Mol. Phylogenet. Evol.">
        <title>Genome-scale phylogeny and comparative genomics of the fungal order Sordariales.</title>
        <authorList>
            <person name="Hensen N."/>
            <person name="Bonometti L."/>
            <person name="Westerberg I."/>
            <person name="Brannstrom I.O."/>
            <person name="Guillou S."/>
            <person name="Cros-Aarteil S."/>
            <person name="Calhoun S."/>
            <person name="Haridas S."/>
            <person name="Kuo A."/>
            <person name="Mondo S."/>
            <person name="Pangilinan J."/>
            <person name="Riley R."/>
            <person name="LaButti K."/>
            <person name="Andreopoulos B."/>
            <person name="Lipzen A."/>
            <person name="Chen C."/>
            <person name="Yan M."/>
            <person name="Daum C."/>
            <person name="Ng V."/>
            <person name="Clum A."/>
            <person name="Steindorff A."/>
            <person name="Ohm R.A."/>
            <person name="Martin F."/>
            <person name="Silar P."/>
            <person name="Natvig D.O."/>
            <person name="Lalanne C."/>
            <person name="Gautier V."/>
            <person name="Ament-Velasquez S.L."/>
            <person name="Kruys A."/>
            <person name="Hutchinson M.I."/>
            <person name="Powell A.J."/>
            <person name="Barry K."/>
            <person name="Miller A.N."/>
            <person name="Grigoriev I.V."/>
            <person name="Debuchy R."/>
            <person name="Gladieux P."/>
            <person name="Hiltunen Thoren M."/>
            <person name="Johannesson H."/>
        </authorList>
    </citation>
    <scope>NUCLEOTIDE SEQUENCE</scope>
    <source>
        <strain evidence="11">CBS 118394</strain>
    </source>
</reference>
<feature type="transmembrane region" description="Helical" evidence="9">
    <location>
        <begin position="549"/>
        <end position="568"/>
    </location>
</feature>
<feature type="transmembrane region" description="Helical" evidence="9">
    <location>
        <begin position="507"/>
        <end position="529"/>
    </location>
</feature>
<evidence type="ECO:0000256" key="1">
    <source>
        <dbReference type="ARBA" id="ARBA00004141"/>
    </source>
</evidence>
<keyword evidence="5 9" id="KW-0812">Transmembrane</keyword>
<proteinExistence type="inferred from homology"/>
<evidence type="ECO:0000259" key="10">
    <source>
        <dbReference type="PROSITE" id="PS50850"/>
    </source>
</evidence>
<feature type="transmembrane region" description="Helical" evidence="9">
    <location>
        <begin position="329"/>
        <end position="354"/>
    </location>
</feature>
<evidence type="ECO:0000313" key="11">
    <source>
        <dbReference type="EMBL" id="KAK3314680.1"/>
    </source>
</evidence>
<dbReference type="Proteomes" id="UP001283341">
    <property type="component" value="Unassembled WGS sequence"/>
</dbReference>
<comment type="caution">
    <text evidence="11">The sequence shown here is derived from an EMBL/GenBank/DDBJ whole genome shotgun (WGS) entry which is preliminary data.</text>
</comment>
<comment type="similarity">
    <text evidence="3">Belongs to the major facilitator superfamily.</text>
</comment>
<feature type="compositionally biased region" description="Polar residues" evidence="8">
    <location>
        <begin position="1"/>
        <end position="19"/>
    </location>
</feature>
<feature type="domain" description="Major facilitator superfamily (MFS) profile" evidence="10">
    <location>
        <begin position="236"/>
        <end position="666"/>
    </location>
</feature>
<protein>
    <submittedName>
        <fullName evidence="11">Major facilitator superfamily domain-containing protein</fullName>
    </submittedName>
</protein>